<dbReference type="InterPro" id="IPR002513">
    <property type="entry name" value="Tn3_Tnp_DDE_dom"/>
</dbReference>
<dbReference type="EMBL" id="WSFA01000006">
    <property type="protein sequence ID" value="NDL37904.1"/>
    <property type="molecule type" value="Genomic_DNA"/>
</dbReference>
<dbReference type="Proteomes" id="UP000479300">
    <property type="component" value="Unassembled WGS sequence"/>
</dbReference>
<dbReference type="Pfam" id="PF01526">
    <property type="entry name" value="DDE_Tnp_Tn3"/>
    <property type="match status" value="1"/>
</dbReference>
<evidence type="ECO:0000313" key="3">
    <source>
        <dbReference type="Proteomes" id="UP000479300"/>
    </source>
</evidence>
<evidence type="ECO:0000259" key="1">
    <source>
        <dbReference type="Pfam" id="PF01526"/>
    </source>
</evidence>
<protein>
    <submittedName>
        <fullName evidence="2">Tn3 family transposase</fullName>
    </submittedName>
</protein>
<sequence>MAVYKCIPYQVLNEVYAQYLRLSSLKAPTDCISNAIKELSVFPYYSLELGILYAAVDGQKFSVEYPMIKAHGSKKYLGRGKGVVAYTLLCNHIDSMSTTQALPWNVGTCRPDVKGAASSRKPASA</sequence>
<organism evidence="2 3">
    <name type="scientific">Photorhabdus laumondii subsp. laumondii</name>
    <name type="common">Photorhabdus luminescens subsp. laumondii</name>
    <dbReference type="NCBI Taxonomy" id="141679"/>
    <lineage>
        <taxon>Bacteria</taxon>
        <taxon>Pseudomonadati</taxon>
        <taxon>Pseudomonadota</taxon>
        <taxon>Gammaproteobacteria</taxon>
        <taxon>Enterobacterales</taxon>
        <taxon>Morganellaceae</taxon>
        <taxon>Photorhabdus</taxon>
    </lineage>
</organism>
<feature type="domain" description="Tn3 transposase DDE" evidence="1">
    <location>
        <begin position="6"/>
        <end position="93"/>
    </location>
</feature>
<reference evidence="2 3" key="1">
    <citation type="submission" date="2019-12" db="EMBL/GenBank/DDBJ databases">
        <title>Engineering Photorhabdus to improve their lethality against agricultural pests.</title>
        <authorList>
            <person name="Machado R.A.R."/>
        </authorList>
    </citation>
    <scope>NUCLEOTIDE SEQUENCE [LARGE SCALE GENOMIC DNA]</scope>
    <source>
        <strain evidence="2 3">EN01</strain>
    </source>
</reference>
<name>A0A6L9JIM0_PHOLM</name>
<evidence type="ECO:0000313" key="2">
    <source>
        <dbReference type="EMBL" id="NDL37904.1"/>
    </source>
</evidence>
<dbReference type="GO" id="GO:0006313">
    <property type="term" value="P:DNA transposition"/>
    <property type="evidence" value="ECO:0007669"/>
    <property type="project" value="InterPro"/>
</dbReference>
<proteinExistence type="predicted"/>
<dbReference type="GO" id="GO:0004803">
    <property type="term" value="F:transposase activity"/>
    <property type="evidence" value="ECO:0007669"/>
    <property type="project" value="InterPro"/>
</dbReference>
<accession>A0A6L9JIM0</accession>
<comment type="caution">
    <text evidence="2">The sequence shown here is derived from an EMBL/GenBank/DDBJ whole genome shotgun (WGS) entry which is preliminary data.</text>
</comment>
<dbReference type="AlphaFoldDB" id="A0A6L9JIM0"/>
<gene>
    <name evidence="2" type="ORF">GPY51_03650</name>
</gene>